<protein>
    <submittedName>
        <fullName evidence="1">Outer membrane beta-barrel protein</fullName>
    </submittedName>
</protein>
<name>A0ABT7PD09_9BACT</name>
<dbReference type="InterPro" id="IPR011486">
    <property type="entry name" value="BBP2"/>
</dbReference>
<dbReference type="RefSeq" id="WP_289162132.1">
    <property type="nucleotide sequence ID" value="NZ_JASZZN010000002.1"/>
</dbReference>
<evidence type="ECO:0000313" key="2">
    <source>
        <dbReference type="Proteomes" id="UP001239462"/>
    </source>
</evidence>
<accession>A0ABT7PD09</accession>
<proteinExistence type="predicted"/>
<dbReference type="Pfam" id="PF07642">
    <property type="entry name" value="BBP2"/>
    <property type="match status" value="1"/>
</dbReference>
<keyword evidence="2" id="KW-1185">Reference proteome</keyword>
<comment type="caution">
    <text evidence="1">The sequence shown here is derived from an EMBL/GenBank/DDBJ whole genome shotgun (WGS) entry which is preliminary data.</text>
</comment>
<dbReference type="EMBL" id="JASZZN010000002">
    <property type="protein sequence ID" value="MDM4014361.1"/>
    <property type="molecule type" value="Genomic_DNA"/>
</dbReference>
<dbReference type="Proteomes" id="UP001239462">
    <property type="component" value="Unassembled WGS sequence"/>
</dbReference>
<evidence type="ECO:0000313" key="1">
    <source>
        <dbReference type="EMBL" id="MDM4014361.1"/>
    </source>
</evidence>
<gene>
    <name evidence="1" type="ORF">QTN89_02885</name>
</gene>
<organism evidence="1 2">
    <name type="scientific">Roseiconus lacunae</name>
    <dbReference type="NCBI Taxonomy" id="2605694"/>
    <lineage>
        <taxon>Bacteria</taxon>
        <taxon>Pseudomonadati</taxon>
        <taxon>Planctomycetota</taxon>
        <taxon>Planctomycetia</taxon>
        <taxon>Pirellulales</taxon>
        <taxon>Pirellulaceae</taxon>
        <taxon>Roseiconus</taxon>
    </lineage>
</organism>
<sequence>MILVCLGGLYSDCRGDEIEFGELLTDGLWATESTVDQNSSLSPNELTDVVQEHITDQSDSARSETVGVDKFTIESSSANIASTRSDRNRDATGFSISGWGTTGFTWNPLNPENGLNRPVLFNDQANEFTLDQAYGVLEWESANWNVETRIDFLLGNDARFIAVPGLEKHHDGSNKWSSESHELQIAIPQAYVLIKNNGGLPVELKLGHFLAPESYESFSSLSNVFYSRSYAFNFATPFTYSGILAKVAFWDRIEAYAGVTTGWDNWHAGRGRWSTLLGLKRASLDRSRSYSVFASFGSDATNVIYQGGHDSDRRLSIRASIEQRIGSYWNYAFNAIYGEQDESVVRVDIPQYTIGFDKANWYGLSQYLIWTPTQWSTAGVRMEWFRDADQSRIAVPVEFVPFGPAFTGGNYFAISGVISQWINSSIRIRSELRWDISDFKGNGNVPSGNPEIRAFGDRHSVDQWLLSGDVTIRF</sequence>
<reference evidence="1 2" key="1">
    <citation type="submission" date="2023-06" db="EMBL/GenBank/DDBJ databases">
        <title>Roseiconus lacunae JC819 isolated from Gulf of Mannar region, Tamil Nadu.</title>
        <authorList>
            <person name="Pk S."/>
            <person name="Ch S."/>
            <person name="Ch V.R."/>
        </authorList>
    </citation>
    <scope>NUCLEOTIDE SEQUENCE [LARGE SCALE GENOMIC DNA]</scope>
    <source>
        <strain evidence="1 2">JC819</strain>
    </source>
</reference>